<dbReference type="EMBL" id="MCFE01000001">
    <property type="protein sequence ID" value="ORY08434.1"/>
    <property type="molecule type" value="Genomic_DNA"/>
</dbReference>
<dbReference type="AlphaFoldDB" id="A0A1Y1ZE33"/>
<keyword evidence="6 13" id="KW-0863">Zinc-finger</keyword>
<dbReference type="InterPro" id="IPR036465">
    <property type="entry name" value="vWFA_dom_sf"/>
</dbReference>
<evidence type="ECO:0000256" key="2">
    <source>
        <dbReference type="ARBA" id="ARBA00005273"/>
    </source>
</evidence>
<evidence type="ECO:0000256" key="13">
    <source>
        <dbReference type="RuleBase" id="RU368090"/>
    </source>
</evidence>
<evidence type="ECO:0000256" key="5">
    <source>
        <dbReference type="ARBA" id="ARBA00022763"/>
    </source>
</evidence>
<reference evidence="14 15" key="1">
    <citation type="submission" date="2016-07" db="EMBL/GenBank/DDBJ databases">
        <title>Pervasive Adenine N6-methylation of Active Genes in Fungi.</title>
        <authorList>
            <consortium name="DOE Joint Genome Institute"/>
            <person name="Mondo S.J."/>
            <person name="Dannebaum R.O."/>
            <person name="Kuo R.C."/>
            <person name="Labutti K."/>
            <person name="Haridas S."/>
            <person name="Kuo A."/>
            <person name="Salamov A."/>
            <person name="Ahrendt S.R."/>
            <person name="Lipzen A."/>
            <person name="Sullivan W."/>
            <person name="Andreopoulos W.B."/>
            <person name="Clum A."/>
            <person name="Lindquist E."/>
            <person name="Daum C."/>
            <person name="Ramamoorthy G.K."/>
            <person name="Gryganskyi A."/>
            <person name="Culley D."/>
            <person name="Magnuson J.K."/>
            <person name="James T.Y."/>
            <person name="O'Malley M.A."/>
            <person name="Stajich J.E."/>
            <person name="Spatafora J.W."/>
            <person name="Visel A."/>
            <person name="Grigoriev I.V."/>
        </authorList>
    </citation>
    <scope>NUCLEOTIDE SEQUENCE [LARGE SCALE GENOMIC DNA]</scope>
    <source>
        <strain evidence="14 15">CBS 931.73</strain>
    </source>
</reference>
<evidence type="ECO:0000256" key="6">
    <source>
        <dbReference type="ARBA" id="ARBA00022771"/>
    </source>
</evidence>
<dbReference type="InterPro" id="IPR004600">
    <property type="entry name" value="TFIIH_Tfb4/GTF2H3"/>
</dbReference>
<dbReference type="OrthoDB" id="17307at2759"/>
<comment type="caution">
    <text evidence="14">The sequence shown here is derived from an EMBL/GenBank/DDBJ whole genome shotgun (WGS) entry which is preliminary data.</text>
</comment>
<evidence type="ECO:0000256" key="7">
    <source>
        <dbReference type="ARBA" id="ARBA00022833"/>
    </source>
</evidence>
<keyword evidence="4 13" id="KW-0479">Metal-binding</keyword>
<evidence type="ECO:0000256" key="9">
    <source>
        <dbReference type="ARBA" id="ARBA00023163"/>
    </source>
</evidence>
<proteinExistence type="inferred from homology"/>
<keyword evidence="8 13" id="KW-0805">Transcription regulation</keyword>
<dbReference type="GO" id="GO:0006289">
    <property type="term" value="P:nucleotide-excision repair"/>
    <property type="evidence" value="ECO:0007669"/>
    <property type="project" value="UniProtKB-UniRule"/>
</dbReference>
<dbReference type="GO" id="GO:0005675">
    <property type="term" value="C:transcription factor TFIIH holo complex"/>
    <property type="evidence" value="ECO:0007669"/>
    <property type="project" value="UniProtKB-UniRule"/>
</dbReference>
<keyword evidence="15" id="KW-1185">Reference proteome</keyword>
<dbReference type="Proteomes" id="UP000193498">
    <property type="component" value="Unassembled WGS sequence"/>
</dbReference>
<protein>
    <recommendedName>
        <fullName evidence="3 13">General transcription and DNA repair factor IIH subunit TFB4</fullName>
        <shortName evidence="13">TFIIH subunit TFB4</shortName>
    </recommendedName>
    <alternativeName>
        <fullName evidence="12 13">RNA polymerase II transcription factor B subunit 4</fullName>
    </alternativeName>
</protein>
<dbReference type="InParanoid" id="A0A1Y1ZE33"/>
<evidence type="ECO:0000256" key="3">
    <source>
        <dbReference type="ARBA" id="ARBA00021280"/>
    </source>
</evidence>
<evidence type="ECO:0000256" key="4">
    <source>
        <dbReference type="ARBA" id="ARBA00022723"/>
    </source>
</evidence>
<sequence length="362" mass="40715">DDPSLLVIVLDTNPFSWSKSENSTSPLSFNSAQNHLLIFIHAYLSLKPDNRIAVVASHLGASRFIYPTEKTESVVQSEETSSSSKDANVYQRFKSIDKQISRNLKKLIDSPESSTKPPLYSQGASAISGAFSMALCYINRMIKRDDLGRIKPRLLVLSVSTDSPYQYIPIMNCIFSAQKAFTFLPDKYVRTYFCLPGRDQVDFRAACFCHKKVIDVGYVCSVCLSIFCGFAPVCSTCRLELELLMSLLHQHFINPAIPERNLSRGTECPTNLTWSKPSSRMGSRTAPLCPTTLHRNLYTKQNNQTIGWILNKSASGVFFNHFDHRNRSQRSVFFLFYQVPGEKIHPAIFGFAKLVCLGVPLP</sequence>
<name>A0A1Y1ZE33_9FUNG</name>
<comment type="similarity">
    <text evidence="2 13">Belongs to the TFB4 family.</text>
</comment>
<evidence type="ECO:0000313" key="15">
    <source>
        <dbReference type="Proteomes" id="UP000193498"/>
    </source>
</evidence>
<evidence type="ECO:0000313" key="14">
    <source>
        <dbReference type="EMBL" id="ORY08434.1"/>
    </source>
</evidence>
<dbReference type="PANTHER" id="PTHR12831:SF0">
    <property type="entry name" value="GENERAL TRANSCRIPTION FACTOR IIH SUBUNIT 3"/>
    <property type="match status" value="1"/>
</dbReference>
<evidence type="ECO:0000256" key="11">
    <source>
        <dbReference type="ARBA" id="ARBA00023242"/>
    </source>
</evidence>
<dbReference type="Gene3D" id="3.40.50.410">
    <property type="entry name" value="von Willebrand factor, type A domain"/>
    <property type="match status" value="1"/>
</dbReference>
<dbReference type="GO" id="GO:0008270">
    <property type="term" value="F:zinc ion binding"/>
    <property type="evidence" value="ECO:0007669"/>
    <property type="project" value="UniProtKB-KW"/>
</dbReference>
<dbReference type="STRING" id="1314790.A0A1Y1ZE33"/>
<keyword evidence="11 13" id="KW-0539">Nucleus</keyword>
<keyword evidence="5 13" id="KW-0227">DNA damage</keyword>
<organism evidence="14 15">
    <name type="scientific">Basidiobolus meristosporus CBS 931.73</name>
    <dbReference type="NCBI Taxonomy" id="1314790"/>
    <lineage>
        <taxon>Eukaryota</taxon>
        <taxon>Fungi</taxon>
        <taxon>Fungi incertae sedis</taxon>
        <taxon>Zoopagomycota</taxon>
        <taxon>Entomophthoromycotina</taxon>
        <taxon>Basidiobolomycetes</taxon>
        <taxon>Basidiobolales</taxon>
        <taxon>Basidiobolaceae</taxon>
        <taxon>Basidiobolus</taxon>
    </lineage>
</organism>
<feature type="non-terminal residue" evidence="14">
    <location>
        <position position="1"/>
    </location>
</feature>
<dbReference type="GO" id="GO:0006355">
    <property type="term" value="P:regulation of DNA-templated transcription"/>
    <property type="evidence" value="ECO:0007669"/>
    <property type="project" value="InterPro"/>
</dbReference>
<dbReference type="PANTHER" id="PTHR12831">
    <property type="entry name" value="TRANSCRIPTION INITIATION FACTOR IIH TFIIH , POLYPEPTIDE 3-RELATED"/>
    <property type="match status" value="1"/>
</dbReference>
<dbReference type="FunCoup" id="A0A1Y1ZE33">
    <property type="interactions" value="1115"/>
</dbReference>
<comment type="subunit">
    <text evidence="13">Component of the 7-subunit TFIIH core complex composed of XPB/SSL2, XPD/RAD3, SSL1, TFB1, TFB2, TFB4 and TFB5, which is active in NER. The core complex associates with the 3-subunit CTD-kinase module TFIIK composed of CCL1, KIN28 and TFB3 to form the 10-subunit holoenzyme (holo-TFIIH) active in transcription.</text>
</comment>
<evidence type="ECO:0000256" key="12">
    <source>
        <dbReference type="ARBA" id="ARBA00033341"/>
    </source>
</evidence>
<gene>
    <name evidence="14" type="ORF">K493DRAFT_200943</name>
</gene>
<evidence type="ECO:0000256" key="8">
    <source>
        <dbReference type="ARBA" id="ARBA00023015"/>
    </source>
</evidence>
<keyword evidence="9 13" id="KW-0804">Transcription</keyword>
<comment type="subcellular location">
    <subcellularLocation>
        <location evidence="1 13">Nucleus</location>
    </subcellularLocation>
</comment>
<comment type="function">
    <text evidence="13">Component of the general transcription and DNA repair factor IIH (TFIIH) core complex, which is involved in general and transcription-coupled nucleotide excision repair (NER) of damaged DNA and, when complexed to TFIIK, in RNA transcription by RNA polymerase II. In NER, TFIIH acts by opening DNA around the lesion to allow the excision of the damaged oligonucleotide and its replacement by a new DNA fragment. In transcription, TFIIH has an essential role in transcription initiation. When the pre-initiation complex (PIC) has been established, TFIIH is required for promoter opening and promoter escape. Phosphorylation of the C-terminal tail (CTD) of the largest subunit of RNA polymerase II by the kinase module TFIIK controls the initiation of transcription.</text>
</comment>
<dbReference type="Pfam" id="PF03850">
    <property type="entry name" value="Tfb4"/>
    <property type="match status" value="2"/>
</dbReference>
<keyword evidence="7 13" id="KW-0862">Zinc</keyword>
<evidence type="ECO:0000256" key="10">
    <source>
        <dbReference type="ARBA" id="ARBA00023204"/>
    </source>
</evidence>
<keyword evidence="10 13" id="KW-0234">DNA repair</keyword>
<evidence type="ECO:0000256" key="1">
    <source>
        <dbReference type="ARBA" id="ARBA00004123"/>
    </source>
</evidence>
<accession>A0A1Y1ZE33</accession>
<dbReference type="GO" id="GO:0000439">
    <property type="term" value="C:transcription factor TFIIH core complex"/>
    <property type="evidence" value="ECO:0007669"/>
    <property type="project" value="UniProtKB-UniRule"/>
</dbReference>